<dbReference type="Proteomes" id="UP000071644">
    <property type="component" value="Unassembled WGS sequence"/>
</dbReference>
<evidence type="ECO:0000313" key="1">
    <source>
        <dbReference type="EMBL" id="KTT16910.1"/>
    </source>
</evidence>
<reference evidence="1 2" key="1">
    <citation type="journal article" date="2016" name="Front. Microbiol.">
        <title>Genomic Resource of Rice Seed Associated Bacteria.</title>
        <authorList>
            <person name="Midha S."/>
            <person name="Bansal K."/>
            <person name="Sharma S."/>
            <person name="Kumar N."/>
            <person name="Patil P.P."/>
            <person name="Chaudhry V."/>
            <person name="Patil P.B."/>
        </authorList>
    </citation>
    <scope>NUCLEOTIDE SEQUENCE [LARGE SCALE GENOMIC DNA]</scope>
    <source>
        <strain evidence="1 2">NS96</strain>
    </source>
</reference>
<gene>
    <name evidence="1" type="ORF">NS96R_14270</name>
</gene>
<dbReference type="EMBL" id="LDSN01000036">
    <property type="protein sequence ID" value="KTT16910.1"/>
    <property type="molecule type" value="Genomic_DNA"/>
</dbReference>
<dbReference type="AlphaFoldDB" id="A0AAJ0LIP7"/>
<accession>A0AAJ0LIP7</accession>
<proteinExistence type="predicted"/>
<name>A0AAJ0LIP7_9PSED</name>
<protein>
    <submittedName>
        <fullName evidence="1">Uncharacterized protein</fullName>
    </submittedName>
</protein>
<evidence type="ECO:0000313" key="2">
    <source>
        <dbReference type="Proteomes" id="UP000071644"/>
    </source>
</evidence>
<sequence>MAGQFQPETPDMRPETVDFSAPSANLLADRMRFLANPELLADAFEFCQPAGFNAQEWAEQALVLEGSLKEGRPIPLDDRNVALLVESLEGNRVIGQAGKRRPQLIELARQVAFQLEPHAGRRVVPEVD</sequence>
<organism evidence="1 2">
    <name type="scientific">Pseudomonas parafulva</name>
    <dbReference type="NCBI Taxonomy" id="157782"/>
    <lineage>
        <taxon>Bacteria</taxon>
        <taxon>Pseudomonadati</taxon>
        <taxon>Pseudomonadota</taxon>
        <taxon>Gammaproteobacteria</taxon>
        <taxon>Pseudomonadales</taxon>
        <taxon>Pseudomonadaceae</taxon>
        <taxon>Pseudomonas</taxon>
    </lineage>
</organism>
<comment type="caution">
    <text evidence="1">The sequence shown here is derived from an EMBL/GenBank/DDBJ whole genome shotgun (WGS) entry which is preliminary data.</text>
</comment>